<dbReference type="EMBL" id="JACXVP010000002">
    <property type="protein sequence ID" value="KAG5628144.1"/>
    <property type="molecule type" value="Genomic_DNA"/>
</dbReference>
<evidence type="ECO:0000313" key="2">
    <source>
        <dbReference type="Proteomes" id="UP000824120"/>
    </source>
</evidence>
<dbReference type="AlphaFoldDB" id="A0A9J6AUE4"/>
<sequence>MVSIFYIIFSYILNVEVLTWKIKIKVTNIERMLKTPIKKLKNVELQQLNEIVKAKLNEVEDVEKQQMERGVAFPYQILGNALAPSKDE</sequence>
<organism evidence="1 2">
    <name type="scientific">Solanum commersonii</name>
    <name type="common">Commerson's wild potato</name>
    <name type="synonym">Commerson's nightshade</name>
    <dbReference type="NCBI Taxonomy" id="4109"/>
    <lineage>
        <taxon>Eukaryota</taxon>
        <taxon>Viridiplantae</taxon>
        <taxon>Streptophyta</taxon>
        <taxon>Embryophyta</taxon>
        <taxon>Tracheophyta</taxon>
        <taxon>Spermatophyta</taxon>
        <taxon>Magnoliopsida</taxon>
        <taxon>eudicotyledons</taxon>
        <taxon>Gunneridae</taxon>
        <taxon>Pentapetalae</taxon>
        <taxon>asterids</taxon>
        <taxon>lamiids</taxon>
        <taxon>Solanales</taxon>
        <taxon>Solanaceae</taxon>
        <taxon>Solanoideae</taxon>
        <taxon>Solaneae</taxon>
        <taxon>Solanum</taxon>
    </lineage>
</organism>
<keyword evidence="2" id="KW-1185">Reference proteome</keyword>
<comment type="caution">
    <text evidence="1">The sequence shown here is derived from an EMBL/GenBank/DDBJ whole genome shotgun (WGS) entry which is preliminary data.</text>
</comment>
<accession>A0A9J6AUE4</accession>
<dbReference type="Proteomes" id="UP000824120">
    <property type="component" value="Chromosome 2"/>
</dbReference>
<evidence type="ECO:0000313" key="1">
    <source>
        <dbReference type="EMBL" id="KAG5628144.1"/>
    </source>
</evidence>
<gene>
    <name evidence="1" type="ORF">H5410_013362</name>
</gene>
<reference evidence="1 2" key="1">
    <citation type="submission" date="2020-09" db="EMBL/GenBank/DDBJ databases">
        <title>De no assembly of potato wild relative species, Solanum commersonii.</title>
        <authorList>
            <person name="Cho K."/>
        </authorList>
    </citation>
    <scope>NUCLEOTIDE SEQUENCE [LARGE SCALE GENOMIC DNA]</scope>
    <source>
        <strain evidence="1">LZ3.2</strain>
        <tissue evidence="1">Leaf</tissue>
    </source>
</reference>
<protein>
    <submittedName>
        <fullName evidence="1">Uncharacterized protein</fullName>
    </submittedName>
</protein>
<name>A0A9J6AUE4_SOLCO</name>
<proteinExistence type="predicted"/>